<dbReference type="FunFam" id="3.40.1350.10:FF:000008">
    <property type="entry name" value="tRNA-splicing endonuclease subunit Sen34"/>
    <property type="match status" value="1"/>
</dbReference>
<dbReference type="PANTHER" id="PTHR13070">
    <property type="entry name" value="TRNA-SPLICING ENDONUCLEASE SUBUNIT SEN34-RELATED"/>
    <property type="match status" value="1"/>
</dbReference>
<dbReference type="InterPro" id="IPR036167">
    <property type="entry name" value="tRNA_intron_Endo_cat-like_sf"/>
</dbReference>
<evidence type="ECO:0000256" key="4">
    <source>
        <dbReference type="ARBA" id="ARBA00059865"/>
    </source>
</evidence>
<evidence type="ECO:0000256" key="1">
    <source>
        <dbReference type="ARBA" id="ARBA00008078"/>
    </source>
</evidence>
<sequence>MASPMADRQVRISRIGGRYLAFDIEDVVYIRRHHGICAILMGTMPQNPTQNIFLGLPIELYAEEARLLIDKKVAYIADEATEHLSQLKTMDPTARSAYLQSLKMQRKTAQLGLEDAKAKSKAQYQRRAQTITASSSDNPNRTKPASSGREDSLFDSQPQQPAPVAKLALPAVTPTTSNVLVASGGSSVSIQVPASYPLYRFLNTRGYYITPGLRFGGDYSVYPGDPFRFHAHYMANSYGWDEKVPMLDLVTSGRLGTAVKKSFLFGSQQPATAIAAESANPGEDVRVFCIEWAGM</sequence>
<dbReference type="Proteomes" id="UP001172102">
    <property type="component" value="Unassembled WGS sequence"/>
</dbReference>
<evidence type="ECO:0000313" key="10">
    <source>
        <dbReference type="EMBL" id="KAK0714944.1"/>
    </source>
</evidence>
<evidence type="ECO:0000259" key="8">
    <source>
        <dbReference type="Pfam" id="PF01974"/>
    </source>
</evidence>
<dbReference type="GO" id="GO:0000213">
    <property type="term" value="F:tRNA-intron lyase activity"/>
    <property type="evidence" value="ECO:0007669"/>
    <property type="project" value="UniProtKB-UniRule"/>
</dbReference>
<feature type="active site" evidence="6">
    <location>
        <position position="230"/>
    </location>
</feature>
<comment type="function">
    <text evidence="4">Constitutes one of the two catalytic subunit of the tRNA-splicing endonuclease complex, a complex responsible for identification and cleavage of the splice sites in pre-tRNA. It cleaves pre-tRNA at the 5'- and 3'-splice sites to release the intron. The products are an intron and two tRNA half-molecules bearing 2',3'-cyclic phosphate and 5'-OH termini. There are no conserved sequences at the splice sites, but the intron is invariably located at the same site in the gene, placing the splice sites an invariant distance from the constant structural features of the tRNA body. It probably carries the active site for 3'-splice site cleavage.</text>
</comment>
<dbReference type="InterPro" id="IPR016690">
    <property type="entry name" value="TSEN34"/>
</dbReference>
<gene>
    <name evidence="10" type="ORF">B0H67DRAFT_553562</name>
</gene>
<dbReference type="PANTHER" id="PTHR13070:SF0">
    <property type="entry name" value="TRNA-SPLICING ENDONUCLEASE SUBUNIT SEN34"/>
    <property type="match status" value="1"/>
</dbReference>
<dbReference type="GO" id="GO:0003676">
    <property type="term" value="F:nucleic acid binding"/>
    <property type="evidence" value="ECO:0007669"/>
    <property type="project" value="InterPro"/>
</dbReference>
<evidence type="ECO:0000313" key="11">
    <source>
        <dbReference type="Proteomes" id="UP001172102"/>
    </source>
</evidence>
<feature type="domain" description="TSEN34 N-terminal" evidence="9">
    <location>
        <begin position="10"/>
        <end position="78"/>
    </location>
</feature>
<evidence type="ECO:0000256" key="5">
    <source>
        <dbReference type="PIRNR" id="PIRNR017250"/>
    </source>
</evidence>
<keyword evidence="11" id="KW-1185">Reference proteome</keyword>
<keyword evidence="2 5" id="KW-0819">tRNA processing</keyword>
<accession>A0AA40AFL5</accession>
<dbReference type="Pfam" id="PF26577">
    <property type="entry name" value="TSEN34_N"/>
    <property type="match status" value="1"/>
</dbReference>
<dbReference type="Pfam" id="PF01974">
    <property type="entry name" value="tRNA_int_endo"/>
    <property type="match status" value="1"/>
</dbReference>
<dbReference type="EMBL" id="JAUKUA010000004">
    <property type="protein sequence ID" value="KAK0714944.1"/>
    <property type="molecule type" value="Genomic_DNA"/>
</dbReference>
<feature type="region of interest" description="Disordered" evidence="7">
    <location>
        <begin position="124"/>
        <end position="160"/>
    </location>
</feature>
<dbReference type="CDD" id="cd22363">
    <property type="entry name" value="tRNA-intron_lyase_C"/>
    <property type="match status" value="1"/>
</dbReference>
<dbReference type="GO" id="GO:0000214">
    <property type="term" value="C:tRNA-intron endonuclease complex"/>
    <property type="evidence" value="ECO:0007669"/>
    <property type="project" value="UniProtKB-UniRule"/>
</dbReference>
<evidence type="ECO:0000256" key="2">
    <source>
        <dbReference type="ARBA" id="ARBA00022694"/>
    </source>
</evidence>
<dbReference type="GO" id="GO:0000379">
    <property type="term" value="P:tRNA-type intron splice site recognition and cleavage"/>
    <property type="evidence" value="ECO:0007669"/>
    <property type="project" value="UniProtKB-UniRule"/>
</dbReference>
<keyword evidence="3 5" id="KW-0456">Lyase</keyword>
<feature type="domain" description="tRNA intron endonuclease catalytic" evidence="8">
    <location>
        <begin position="195"/>
        <end position="266"/>
    </location>
</feature>
<dbReference type="Gene3D" id="3.40.1350.10">
    <property type="match status" value="1"/>
</dbReference>
<reference evidence="10" key="1">
    <citation type="submission" date="2023-06" db="EMBL/GenBank/DDBJ databases">
        <title>Genome-scale phylogeny and comparative genomics of the fungal order Sordariales.</title>
        <authorList>
            <consortium name="Lawrence Berkeley National Laboratory"/>
            <person name="Hensen N."/>
            <person name="Bonometti L."/>
            <person name="Westerberg I."/>
            <person name="Brannstrom I.O."/>
            <person name="Guillou S."/>
            <person name="Cros-Aarteil S."/>
            <person name="Calhoun S."/>
            <person name="Haridas S."/>
            <person name="Kuo A."/>
            <person name="Mondo S."/>
            <person name="Pangilinan J."/>
            <person name="Riley R."/>
            <person name="Labutti K."/>
            <person name="Andreopoulos B."/>
            <person name="Lipzen A."/>
            <person name="Chen C."/>
            <person name="Yanf M."/>
            <person name="Daum C."/>
            <person name="Ng V."/>
            <person name="Clum A."/>
            <person name="Steindorff A."/>
            <person name="Ohm R."/>
            <person name="Martin F."/>
            <person name="Silar P."/>
            <person name="Natvig D."/>
            <person name="Lalanne C."/>
            <person name="Gautier V."/>
            <person name="Ament-Velasquez S.L."/>
            <person name="Kruys A."/>
            <person name="Hutchinson M.I."/>
            <person name="Powell A.J."/>
            <person name="Barry K."/>
            <person name="Miller A.N."/>
            <person name="Grigoriev I.V."/>
            <person name="Debuchy R."/>
            <person name="Gladieux P."/>
            <person name="Thoren M.H."/>
            <person name="Johannesson H."/>
        </authorList>
    </citation>
    <scope>NUCLEOTIDE SEQUENCE</scope>
    <source>
        <strain evidence="10">SMH4607-1</strain>
    </source>
</reference>
<evidence type="ECO:0000256" key="3">
    <source>
        <dbReference type="ARBA" id="ARBA00023239"/>
    </source>
</evidence>
<feature type="active site" evidence="6">
    <location>
        <position position="261"/>
    </location>
</feature>
<evidence type="ECO:0000256" key="6">
    <source>
        <dbReference type="PIRSR" id="PIRSR017250-50"/>
    </source>
</evidence>
<dbReference type="PIRSF" id="PIRSF017250">
    <property type="entry name" value="tRNA_splic_SEN34"/>
    <property type="match status" value="1"/>
</dbReference>
<dbReference type="InterPro" id="IPR059049">
    <property type="entry name" value="TSEN34_N"/>
</dbReference>
<evidence type="ECO:0000256" key="7">
    <source>
        <dbReference type="SAM" id="MobiDB-lite"/>
    </source>
</evidence>
<comment type="caution">
    <text evidence="10">The sequence shown here is derived from an EMBL/GenBank/DDBJ whole genome shotgun (WGS) entry which is preliminary data.</text>
</comment>
<comment type="similarity">
    <text evidence="1 5">Belongs to the tRNA-intron endonuclease family.</text>
</comment>
<dbReference type="EC" id="4.6.1.16" evidence="5"/>
<feature type="active site" evidence="6">
    <location>
        <position position="222"/>
    </location>
</feature>
<dbReference type="InterPro" id="IPR006677">
    <property type="entry name" value="tRNA_intron_Endonuc_cat-like"/>
</dbReference>
<feature type="compositionally biased region" description="Polar residues" evidence="7">
    <location>
        <begin position="124"/>
        <end position="145"/>
    </location>
</feature>
<dbReference type="InterPro" id="IPR011856">
    <property type="entry name" value="tRNA_endonuc-like_dom_sf"/>
</dbReference>
<organism evidence="10 11">
    <name type="scientific">Lasiosphaeris hirsuta</name>
    <dbReference type="NCBI Taxonomy" id="260670"/>
    <lineage>
        <taxon>Eukaryota</taxon>
        <taxon>Fungi</taxon>
        <taxon>Dikarya</taxon>
        <taxon>Ascomycota</taxon>
        <taxon>Pezizomycotina</taxon>
        <taxon>Sordariomycetes</taxon>
        <taxon>Sordariomycetidae</taxon>
        <taxon>Sordariales</taxon>
        <taxon>Lasiosphaeriaceae</taxon>
        <taxon>Lasiosphaeris</taxon>
    </lineage>
</organism>
<proteinExistence type="inferred from homology"/>
<protein>
    <recommendedName>
        <fullName evidence="5">tRNA-splicing endonuclease subunit Sen34</fullName>
        <ecNumber evidence="5">4.6.1.16</ecNumber>
    </recommendedName>
</protein>
<dbReference type="AlphaFoldDB" id="A0AA40AFL5"/>
<dbReference type="SUPFAM" id="SSF53032">
    <property type="entry name" value="tRNA-intron endonuclease catalytic domain-like"/>
    <property type="match status" value="1"/>
</dbReference>
<evidence type="ECO:0000259" key="9">
    <source>
        <dbReference type="Pfam" id="PF26577"/>
    </source>
</evidence>
<name>A0AA40AFL5_9PEZI</name>